<feature type="transmembrane region" description="Helical" evidence="4">
    <location>
        <begin position="12"/>
        <end position="32"/>
    </location>
</feature>
<gene>
    <name evidence="6" type="ORF">GPUH_LOCUS1084</name>
</gene>
<dbReference type="GO" id="GO:0005643">
    <property type="term" value="C:nuclear pore"/>
    <property type="evidence" value="ECO:0007669"/>
    <property type="project" value="TreeGrafter"/>
</dbReference>
<proteinExistence type="predicted"/>
<dbReference type="GO" id="GO:0006606">
    <property type="term" value="P:protein import into nucleus"/>
    <property type="evidence" value="ECO:0007669"/>
    <property type="project" value="TreeGrafter"/>
</dbReference>
<keyword evidence="4" id="KW-1133">Transmembrane helix</keyword>
<dbReference type="GO" id="GO:0006405">
    <property type="term" value="P:RNA export from nucleus"/>
    <property type="evidence" value="ECO:0007669"/>
    <property type="project" value="TreeGrafter"/>
</dbReference>
<evidence type="ECO:0000256" key="2">
    <source>
        <dbReference type="ARBA" id="ARBA00022448"/>
    </source>
</evidence>
<accession>A0A183CX93</accession>
<protein>
    <submittedName>
        <fullName evidence="8">ANAPC4_WD40 domain-containing protein</fullName>
    </submittedName>
</protein>
<dbReference type="SUPFAM" id="SSF117289">
    <property type="entry name" value="Nucleoporin domain"/>
    <property type="match status" value="1"/>
</dbReference>
<keyword evidence="2" id="KW-0813">Transport</keyword>
<keyword evidence="7" id="KW-1185">Reference proteome</keyword>
<keyword evidence="3" id="KW-0539">Nucleus</keyword>
<keyword evidence="4" id="KW-0472">Membrane</keyword>
<comment type="subcellular location">
    <subcellularLocation>
        <location evidence="1">Nucleus</location>
    </subcellularLocation>
</comment>
<dbReference type="AlphaFoldDB" id="A0A183CX93"/>
<dbReference type="InterPro" id="IPR015943">
    <property type="entry name" value="WD40/YVTN_repeat-like_dom_sf"/>
</dbReference>
<dbReference type="PANTHER" id="PTHR23193:SF46">
    <property type="entry name" value="NUCLEAR PORE COMPLEX PROTEIN NUP214"/>
    <property type="match status" value="1"/>
</dbReference>
<evidence type="ECO:0000256" key="1">
    <source>
        <dbReference type="ARBA" id="ARBA00004123"/>
    </source>
</evidence>
<evidence type="ECO:0000256" key="4">
    <source>
        <dbReference type="SAM" id="Phobius"/>
    </source>
</evidence>
<evidence type="ECO:0000313" key="8">
    <source>
        <dbReference type="WBParaSite" id="GPUH_0000108401-mRNA-1"/>
    </source>
</evidence>
<dbReference type="Gene3D" id="2.130.10.10">
    <property type="entry name" value="YVTN repeat-like/Quinoprotein amine dehydrogenase"/>
    <property type="match status" value="1"/>
</dbReference>
<dbReference type="InterPro" id="IPR026054">
    <property type="entry name" value="Nucleoporin"/>
</dbReference>
<dbReference type="PANTHER" id="PTHR23193">
    <property type="entry name" value="NUCLEAR PORE COMPLEX PROTEIN NUP"/>
    <property type="match status" value="1"/>
</dbReference>
<feature type="domain" description="Nucleoporin Nup159/Nup146 N-terminal" evidence="5">
    <location>
        <begin position="48"/>
        <end position="276"/>
    </location>
</feature>
<evidence type="ECO:0000259" key="5">
    <source>
        <dbReference type="Pfam" id="PF16755"/>
    </source>
</evidence>
<keyword evidence="4" id="KW-0812">Transmembrane</keyword>
<sequence length="318" mass="35152">MDGTQTQTSLMSSMCVLGIYVVGFSADVLFMIRHDPLHILRLSADANAKACALEWNPQVDGTFAAATSDGMLSCYSFDIEVSMNYIVVRYDGNNVTCIGWSPKGKQLVVGDSSGYIKQYKPELTLVRTVPPPTSMILREDDATADAQQCVGISWLATTDFLVAYGPQSGRSRSMNVALLCVKKGASPRWTSFEDTCFCSGKSNFDEKVNFTQLLDWNLVLCSSYRSSEIVVLGKIGVDWKVWYLDDSGRIEMPLDGAHCESFPLGVCIDTSSTFPVKLGKISYKFLVGYIFRRIGCFFLKSYISAISVCHSFLNTFNP</sequence>
<dbReference type="GO" id="GO:0017056">
    <property type="term" value="F:structural constituent of nuclear pore"/>
    <property type="evidence" value="ECO:0007669"/>
    <property type="project" value="TreeGrafter"/>
</dbReference>
<reference evidence="8" key="1">
    <citation type="submission" date="2016-06" db="UniProtKB">
        <authorList>
            <consortium name="WormBaseParasite"/>
        </authorList>
    </citation>
    <scope>IDENTIFICATION</scope>
</reference>
<reference evidence="6 7" key="2">
    <citation type="submission" date="2018-11" db="EMBL/GenBank/DDBJ databases">
        <authorList>
            <consortium name="Pathogen Informatics"/>
        </authorList>
    </citation>
    <scope>NUCLEOTIDE SEQUENCE [LARGE SCALE GENOMIC DNA]</scope>
</reference>
<dbReference type="WBParaSite" id="GPUH_0000108401-mRNA-1">
    <property type="protein sequence ID" value="GPUH_0000108401-mRNA-1"/>
    <property type="gene ID" value="GPUH_0000108401"/>
</dbReference>
<dbReference type="OrthoDB" id="248320at2759"/>
<dbReference type="GO" id="GO:0008139">
    <property type="term" value="F:nuclear localization sequence binding"/>
    <property type="evidence" value="ECO:0007669"/>
    <property type="project" value="TreeGrafter"/>
</dbReference>
<dbReference type="Pfam" id="PF16755">
    <property type="entry name" value="Beta-prop_NUP159_NUP214"/>
    <property type="match status" value="1"/>
</dbReference>
<dbReference type="InterPro" id="IPR039462">
    <property type="entry name" value="Nup159/Nup146_N"/>
</dbReference>
<dbReference type="Proteomes" id="UP000271098">
    <property type="component" value="Unassembled WGS sequence"/>
</dbReference>
<name>A0A183CX93_9BILA</name>
<evidence type="ECO:0000313" key="6">
    <source>
        <dbReference type="EMBL" id="VDK29348.1"/>
    </source>
</evidence>
<evidence type="ECO:0000313" key="7">
    <source>
        <dbReference type="Proteomes" id="UP000271098"/>
    </source>
</evidence>
<organism evidence="8">
    <name type="scientific">Gongylonema pulchrum</name>
    <dbReference type="NCBI Taxonomy" id="637853"/>
    <lineage>
        <taxon>Eukaryota</taxon>
        <taxon>Metazoa</taxon>
        <taxon>Ecdysozoa</taxon>
        <taxon>Nematoda</taxon>
        <taxon>Chromadorea</taxon>
        <taxon>Rhabditida</taxon>
        <taxon>Spirurina</taxon>
        <taxon>Spiruromorpha</taxon>
        <taxon>Spiruroidea</taxon>
        <taxon>Gongylonematidae</taxon>
        <taxon>Gongylonema</taxon>
    </lineage>
</organism>
<evidence type="ECO:0000256" key="3">
    <source>
        <dbReference type="ARBA" id="ARBA00023242"/>
    </source>
</evidence>
<dbReference type="EMBL" id="UYRT01001197">
    <property type="protein sequence ID" value="VDK29348.1"/>
    <property type="molecule type" value="Genomic_DNA"/>
</dbReference>